<evidence type="ECO:0000256" key="2">
    <source>
        <dbReference type="ARBA" id="ARBA00005752"/>
    </source>
</evidence>
<feature type="site" description="Important for beta-aspartyl-AMP intermediate formation" evidence="10">
    <location>
        <position position="377"/>
    </location>
</feature>
<feature type="binding site" evidence="9">
    <location>
        <position position="102"/>
    </location>
    <ligand>
        <name>L-glutamine</name>
        <dbReference type="ChEBI" id="CHEBI:58359"/>
    </ligand>
</feature>
<dbReference type="InterPro" id="IPR006426">
    <property type="entry name" value="Asn_synth_AEB"/>
</dbReference>
<feature type="domain" description="Glutamine amidotransferase type-2" evidence="11">
    <location>
        <begin position="2"/>
        <end position="216"/>
    </location>
</feature>
<evidence type="ECO:0000256" key="9">
    <source>
        <dbReference type="PIRSR" id="PIRSR001589-2"/>
    </source>
</evidence>
<keyword evidence="13" id="KW-1185">Reference proteome</keyword>
<dbReference type="Gene3D" id="3.60.20.10">
    <property type="entry name" value="Glutamine Phosphoribosylpyrophosphate, subunit 1, domain 1"/>
    <property type="match status" value="1"/>
</dbReference>
<dbReference type="PANTHER" id="PTHR43284">
    <property type="entry name" value="ASPARAGINE SYNTHETASE (GLUTAMINE-HYDROLYZING)"/>
    <property type="match status" value="1"/>
</dbReference>
<dbReference type="Proteomes" id="UP000036908">
    <property type="component" value="Unassembled WGS sequence"/>
</dbReference>
<dbReference type="GO" id="GO:0005829">
    <property type="term" value="C:cytosol"/>
    <property type="evidence" value="ECO:0007669"/>
    <property type="project" value="TreeGrafter"/>
</dbReference>
<keyword evidence="6 8" id="KW-0315">Glutamine amidotransferase</keyword>
<reference evidence="13" key="1">
    <citation type="submission" date="2014-11" db="EMBL/GenBank/DDBJ databases">
        <title>Genome sequencing of Roseivirga sp. D-25.</title>
        <authorList>
            <person name="Selvaratnam C."/>
            <person name="Thevarajoo S."/>
            <person name="Goh K.M."/>
            <person name="Eee R."/>
            <person name="Chan K.-G."/>
            <person name="Chong C.S."/>
        </authorList>
    </citation>
    <scope>NUCLEOTIDE SEQUENCE [LARGE SCALE GENOMIC DNA]</scope>
    <source>
        <strain evidence="13">D-25</strain>
    </source>
</reference>
<keyword evidence="5 9" id="KW-0067">ATP-binding</keyword>
<proteinExistence type="inferred from homology"/>
<keyword evidence="8" id="KW-0028">Amino-acid biosynthesis</keyword>
<feature type="binding site" evidence="9">
    <location>
        <position position="302"/>
    </location>
    <ligand>
        <name>ATP</name>
        <dbReference type="ChEBI" id="CHEBI:30616"/>
    </ligand>
</feature>
<dbReference type="InterPro" id="IPR033738">
    <property type="entry name" value="AsnB_N"/>
</dbReference>
<comment type="pathway">
    <text evidence="1">Amino-acid biosynthesis; L-asparagine biosynthesis; L-asparagine from L-aspartate (L-Gln route): step 1/1.</text>
</comment>
<dbReference type="RefSeq" id="WP_053222231.1">
    <property type="nucleotide sequence ID" value="NZ_JSVA01000004.1"/>
</dbReference>
<feature type="active site" description="For GATase activity" evidence="8">
    <location>
        <position position="2"/>
    </location>
</feature>
<gene>
    <name evidence="12" type="ORF">OB69_03110</name>
</gene>
<dbReference type="InterPro" id="IPR001962">
    <property type="entry name" value="Asn_synthase"/>
</dbReference>
<protein>
    <recommendedName>
        <fullName evidence="3">asparagine synthase (glutamine-hydrolyzing)</fullName>
        <ecNumber evidence="3">6.3.5.4</ecNumber>
    </recommendedName>
</protein>
<dbReference type="SUPFAM" id="SSF56235">
    <property type="entry name" value="N-terminal nucleophile aminohydrolases (Ntn hydrolases)"/>
    <property type="match status" value="1"/>
</dbReference>
<comment type="catalytic activity">
    <reaction evidence="7">
        <text>L-aspartate + L-glutamine + ATP + H2O = L-asparagine + L-glutamate + AMP + diphosphate + H(+)</text>
        <dbReference type="Rhea" id="RHEA:12228"/>
        <dbReference type="ChEBI" id="CHEBI:15377"/>
        <dbReference type="ChEBI" id="CHEBI:15378"/>
        <dbReference type="ChEBI" id="CHEBI:29985"/>
        <dbReference type="ChEBI" id="CHEBI:29991"/>
        <dbReference type="ChEBI" id="CHEBI:30616"/>
        <dbReference type="ChEBI" id="CHEBI:33019"/>
        <dbReference type="ChEBI" id="CHEBI:58048"/>
        <dbReference type="ChEBI" id="CHEBI:58359"/>
        <dbReference type="ChEBI" id="CHEBI:456215"/>
        <dbReference type="EC" id="6.3.5.4"/>
    </reaction>
</comment>
<evidence type="ECO:0000313" key="13">
    <source>
        <dbReference type="Proteomes" id="UP000036908"/>
    </source>
</evidence>
<accession>A0A0L8ANG1</accession>
<dbReference type="InterPro" id="IPR051786">
    <property type="entry name" value="ASN_synthetase/amidase"/>
</dbReference>
<name>A0A0L8ANG1_9BACT</name>
<dbReference type="OrthoDB" id="9763290at2"/>
<keyword evidence="8" id="KW-0061">Asparagine biosynthesis</keyword>
<organism evidence="12 13">
    <name type="scientific">Roseivirga seohaensis subsp. aquiponti</name>
    <dbReference type="NCBI Taxonomy" id="1566026"/>
    <lineage>
        <taxon>Bacteria</taxon>
        <taxon>Pseudomonadati</taxon>
        <taxon>Bacteroidota</taxon>
        <taxon>Cytophagia</taxon>
        <taxon>Cytophagales</taxon>
        <taxon>Roseivirgaceae</taxon>
        <taxon>Roseivirga</taxon>
    </lineage>
</organism>
<dbReference type="InterPro" id="IPR014729">
    <property type="entry name" value="Rossmann-like_a/b/a_fold"/>
</dbReference>
<dbReference type="Pfam" id="PF13537">
    <property type="entry name" value="GATase_7"/>
    <property type="match status" value="1"/>
</dbReference>
<dbReference type="PATRIC" id="fig|1566026.4.peg.2391"/>
<sequence>MCGITGFVQLENFELGRSKEILRKMTDSIVHRGPDSDGFWLDEQSGVALGHRRLSILDLSEAGSQPMISANGQYVIVLNGEIYNHLSIRKEISFTEWRGHSDTETILEAIVEWGFKKTLEKIEGMFAFALWDCKKQQLILARDRMGEKPLFYGKVNGTFFFTSELKALYQHPNFEKNISRDAIAKYVRKGYTVGEDSIFDNVKKIIPSSFLVFDPAEINTSELKPERYWSLESYIKGLGGHRFSGDLEEAVGAFETLLLDVVKSQMLSDVPLGAFLSGGIDSSLVVSMMQQVADKPIKTFTIGFHDEKFNEAVHAKNVSDALGTEHTELIVTEEDYLDVVDQLPEIYDEPFADSSQIPTILVSRLAKQNVTVALSGDGGDELFSGYDRYKRSAEYYAKLNLIPLQLRKLGRLFVPAGIAEGLASPNIESFYSYLNRMWKGYPTLVKGVNNLDFPFTASSFLENDIERLMFQDTLDYLPDDILQKVDRAAMSSSLETRVPLLNHRIVEFAWSLPIDFKSHNGINKWPMKNLLHKYVPRDIVERPKKGFSVPVAAWLRGHLKSFALDLLSEESLRKTDVFDKKIVSQQLKEHMSGKKDRHATLWTILMYQAWYYKHMQ</sequence>
<dbReference type="NCBIfam" id="TIGR01536">
    <property type="entry name" value="asn_synth_AEB"/>
    <property type="match status" value="1"/>
</dbReference>
<dbReference type="PANTHER" id="PTHR43284:SF1">
    <property type="entry name" value="ASPARAGINE SYNTHETASE"/>
    <property type="match status" value="1"/>
</dbReference>
<dbReference type="Pfam" id="PF00733">
    <property type="entry name" value="Asn_synthase"/>
    <property type="match status" value="1"/>
</dbReference>
<comment type="caution">
    <text evidence="12">The sequence shown here is derived from an EMBL/GenBank/DDBJ whole genome shotgun (WGS) entry which is preliminary data.</text>
</comment>
<comment type="similarity">
    <text evidence="2">Belongs to the asparagine synthetase family.</text>
</comment>
<dbReference type="CDD" id="cd00712">
    <property type="entry name" value="AsnB"/>
    <property type="match status" value="1"/>
</dbReference>
<evidence type="ECO:0000256" key="8">
    <source>
        <dbReference type="PIRSR" id="PIRSR001589-1"/>
    </source>
</evidence>
<evidence type="ECO:0000259" key="11">
    <source>
        <dbReference type="PROSITE" id="PS51278"/>
    </source>
</evidence>
<dbReference type="PIRSF" id="PIRSF001589">
    <property type="entry name" value="Asn_synthetase_glu-h"/>
    <property type="match status" value="1"/>
</dbReference>
<dbReference type="GO" id="GO:0005524">
    <property type="term" value="F:ATP binding"/>
    <property type="evidence" value="ECO:0007669"/>
    <property type="project" value="UniProtKB-KW"/>
</dbReference>
<keyword evidence="4 9" id="KW-0547">Nucleotide-binding</keyword>
<evidence type="ECO:0000256" key="5">
    <source>
        <dbReference type="ARBA" id="ARBA00022840"/>
    </source>
</evidence>
<dbReference type="Gene3D" id="3.40.50.620">
    <property type="entry name" value="HUPs"/>
    <property type="match status" value="1"/>
</dbReference>
<dbReference type="InterPro" id="IPR029055">
    <property type="entry name" value="Ntn_hydrolases_N"/>
</dbReference>
<dbReference type="GO" id="GO:0004066">
    <property type="term" value="F:asparagine synthase (glutamine-hydrolyzing) activity"/>
    <property type="evidence" value="ECO:0007669"/>
    <property type="project" value="UniProtKB-EC"/>
</dbReference>
<evidence type="ECO:0000256" key="1">
    <source>
        <dbReference type="ARBA" id="ARBA00005187"/>
    </source>
</evidence>
<dbReference type="SUPFAM" id="SSF52402">
    <property type="entry name" value="Adenine nucleotide alpha hydrolases-like"/>
    <property type="match status" value="1"/>
</dbReference>
<dbReference type="EC" id="6.3.5.4" evidence="3"/>
<dbReference type="GO" id="GO:0006529">
    <property type="term" value="P:asparagine biosynthetic process"/>
    <property type="evidence" value="ECO:0007669"/>
    <property type="project" value="UniProtKB-KW"/>
</dbReference>
<evidence type="ECO:0000256" key="7">
    <source>
        <dbReference type="ARBA" id="ARBA00048741"/>
    </source>
</evidence>
<dbReference type="EMBL" id="JSVA01000004">
    <property type="protein sequence ID" value="KOF04008.1"/>
    <property type="molecule type" value="Genomic_DNA"/>
</dbReference>
<evidence type="ECO:0000256" key="4">
    <source>
        <dbReference type="ARBA" id="ARBA00022741"/>
    </source>
</evidence>
<evidence type="ECO:0000256" key="3">
    <source>
        <dbReference type="ARBA" id="ARBA00012737"/>
    </source>
</evidence>
<dbReference type="InterPro" id="IPR017932">
    <property type="entry name" value="GATase_2_dom"/>
</dbReference>
<evidence type="ECO:0000256" key="10">
    <source>
        <dbReference type="PIRSR" id="PIRSR001589-3"/>
    </source>
</evidence>
<feature type="binding site" evidence="9">
    <location>
        <begin position="375"/>
        <end position="376"/>
    </location>
    <ligand>
        <name>ATP</name>
        <dbReference type="ChEBI" id="CHEBI:30616"/>
    </ligand>
</feature>
<evidence type="ECO:0000256" key="6">
    <source>
        <dbReference type="ARBA" id="ARBA00022962"/>
    </source>
</evidence>
<evidence type="ECO:0000313" key="12">
    <source>
        <dbReference type="EMBL" id="KOF04008.1"/>
    </source>
</evidence>
<dbReference type="CDD" id="cd01991">
    <property type="entry name" value="Asn_synthase_B_C"/>
    <property type="match status" value="1"/>
</dbReference>
<dbReference type="AlphaFoldDB" id="A0A0L8ANG1"/>
<dbReference type="PROSITE" id="PS51278">
    <property type="entry name" value="GATASE_TYPE_2"/>
    <property type="match status" value="1"/>
</dbReference>